<keyword evidence="3" id="KW-1185">Reference proteome</keyword>
<dbReference type="GO" id="GO:0005829">
    <property type="term" value="C:cytosol"/>
    <property type="evidence" value="ECO:0007669"/>
    <property type="project" value="TreeGrafter"/>
</dbReference>
<evidence type="ECO:0000313" key="2">
    <source>
        <dbReference type="EMBL" id="AVM42314.1"/>
    </source>
</evidence>
<dbReference type="InterPro" id="IPR005887">
    <property type="entry name" value="GH92_a_mannosidase_put"/>
</dbReference>
<dbReference type="Gene3D" id="2.70.98.10">
    <property type="match status" value="1"/>
</dbReference>
<organism evidence="2 3">
    <name type="scientific">Fastidiosipila sanguinis</name>
    <dbReference type="NCBI Taxonomy" id="236753"/>
    <lineage>
        <taxon>Bacteria</taxon>
        <taxon>Bacillati</taxon>
        <taxon>Bacillota</taxon>
        <taxon>Clostridia</taxon>
        <taxon>Eubacteriales</taxon>
        <taxon>Oscillospiraceae</taxon>
        <taxon>Fastidiosipila</taxon>
    </lineage>
</organism>
<evidence type="ECO:0000259" key="1">
    <source>
        <dbReference type="Pfam" id="PF07971"/>
    </source>
</evidence>
<dbReference type="EMBL" id="CP027226">
    <property type="protein sequence ID" value="AVM42314.1"/>
    <property type="molecule type" value="Genomic_DNA"/>
</dbReference>
<dbReference type="InterPro" id="IPR012939">
    <property type="entry name" value="Glyco_hydro_92"/>
</dbReference>
<sequence length="754" mass="87060">MSLLDLVDTRQGTNSQHRLSKGNCLPYTILPFGRHPFVMVTRYNDIRFFNGSDHSNYGIRLTHQPSPWMGDFNFISFNFIGLDSEEEETVLNNMEKGHIAVDYNMSSYRPNKSIFKPHNLSYRRLRDGLNIDLVPTEFGASCEVSRDRSYTIDRSYYFTLTLGKNSEMNQVEQGMLTGFTEQFAGSKYSNYKMHYAMQFDTNLELVGQTEYNDFGHDLVMYWFKLSTDFKDEAIHMNFNCSNISVEQAKENQRQEMKELGLFVGDFAENHEEFKLVAADDWEDYLSRIEVKSQNFEQLRTFYTCLYRSATFPHKAYEFNSEGDKIHFSPYTGKVEPGSFYTSNGYWDTFRTNYPLYSLICPERIEDFIEGILSVGKEDKFLPRWLSPDERGLMPGSSVDSVIADAVVKGLVSDELAEEILEYMIYSAEEQGEDILEGREGGVEYRKLGYVPCDINIRESVNKTQDYAYSDFCIAQVAKALGKDDIAEKYYNYSLNYRNLFQADAKRMLPRKSNGEFVNVSSYRWGGEYTEGSSWQNSLSVFYNFSDLIEMYGGDEEFTEFMVDLINQTPEFEIGSYGIEIHEMSEMAILNFGQLAISNQPSFHFPYLFMFTGYPNLGELVTKQMLTNLFSYDMEGFPGDEDNGSMGSWYVLSSLGLYQVCPGGDEFVFGINIWDDAKIYLPDGNAIHFKQDVVDDYTNVVRRRYVNGELREDLAITYDELMEGPVIEQELAVLPSLRKVKSELRPKSLKDFIEE</sequence>
<proteinExistence type="predicted"/>
<dbReference type="InterPro" id="IPR050883">
    <property type="entry name" value="PNGase"/>
</dbReference>
<dbReference type="Gene3D" id="3.30.2080.10">
    <property type="entry name" value="GH92 mannosidase domain"/>
    <property type="match status" value="1"/>
</dbReference>
<gene>
    <name evidence="2" type="ORF">C5Q98_03310</name>
</gene>
<accession>A0A2S0KMS2</accession>
<dbReference type="SUPFAM" id="SSF48208">
    <property type="entry name" value="Six-hairpin glycosidases"/>
    <property type="match status" value="1"/>
</dbReference>
<name>A0A2S0KMS2_9FIRM</name>
<dbReference type="InterPro" id="IPR014718">
    <property type="entry name" value="GH-type_carb-bd"/>
</dbReference>
<dbReference type="KEGG" id="fsa:C5Q98_03310"/>
<dbReference type="GO" id="GO:0006516">
    <property type="term" value="P:glycoprotein catabolic process"/>
    <property type="evidence" value="ECO:0007669"/>
    <property type="project" value="TreeGrafter"/>
</dbReference>
<feature type="domain" description="Glycosyl hydrolase family 92" evidence="1">
    <location>
        <begin position="268"/>
        <end position="730"/>
    </location>
</feature>
<dbReference type="RefSeq" id="WP_106012297.1">
    <property type="nucleotide sequence ID" value="NZ_CP027226.1"/>
</dbReference>
<dbReference type="InterPro" id="IPR008928">
    <property type="entry name" value="6-hairpin_glycosidase_sf"/>
</dbReference>
<dbReference type="AlphaFoldDB" id="A0A2S0KMS2"/>
<evidence type="ECO:0000313" key="3">
    <source>
        <dbReference type="Proteomes" id="UP000237947"/>
    </source>
</evidence>
<dbReference type="GO" id="GO:0030246">
    <property type="term" value="F:carbohydrate binding"/>
    <property type="evidence" value="ECO:0007669"/>
    <property type="project" value="InterPro"/>
</dbReference>
<dbReference type="OrthoDB" id="2081414at2"/>
<dbReference type="PANTHER" id="PTHR12143:SF43">
    <property type="entry name" value="PUTATIVE-RELATED"/>
    <property type="match status" value="1"/>
</dbReference>
<dbReference type="GO" id="GO:0000224">
    <property type="term" value="F:peptide-N4-(N-acetyl-beta-glucosaminyl)asparagine amidase activity"/>
    <property type="evidence" value="ECO:0007669"/>
    <property type="project" value="TreeGrafter"/>
</dbReference>
<dbReference type="Gene3D" id="1.20.1050.60">
    <property type="entry name" value="alpha-1,2-mannosidase"/>
    <property type="match status" value="1"/>
</dbReference>
<protein>
    <submittedName>
        <fullName evidence="2">Alpha-mannosidase</fullName>
    </submittedName>
</protein>
<dbReference type="Proteomes" id="UP000237947">
    <property type="component" value="Chromosome"/>
</dbReference>
<reference evidence="3" key="1">
    <citation type="submission" date="2018-02" db="EMBL/GenBank/DDBJ databases">
        <authorList>
            <person name="Holder M.E."/>
            <person name="Ajami N.J."/>
            <person name="Petrosino J.F."/>
        </authorList>
    </citation>
    <scope>NUCLEOTIDE SEQUENCE [LARGE SCALE GENOMIC DNA]</scope>
    <source>
        <strain evidence="3">CCUG 47711</strain>
    </source>
</reference>
<dbReference type="PANTHER" id="PTHR12143">
    <property type="entry name" value="PEPTIDE N-GLYCANASE PNGASE -RELATED"/>
    <property type="match status" value="1"/>
</dbReference>
<dbReference type="Gene3D" id="1.20.1610.10">
    <property type="entry name" value="alpha-1,2-mannosidases domains"/>
    <property type="match status" value="1"/>
</dbReference>
<dbReference type="NCBIfam" id="TIGR01180">
    <property type="entry name" value="aman2_put"/>
    <property type="match status" value="1"/>
</dbReference>
<dbReference type="Pfam" id="PF07971">
    <property type="entry name" value="Glyco_hydro_92"/>
    <property type="match status" value="1"/>
</dbReference>
<dbReference type="GO" id="GO:0005975">
    <property type="term" value="P:carbohydrate metabolic process"/>
    <property type="evidence" value="ECO:0007669"/>
    <property type="project" value="InterPro"/>
</dbReference>